<protein>
    <submittedName>
        <fullName evidence="2">Uncharacterized protein</fullName>
    </submittedName>
</protein>
<feature type="region of interest" description="Disordered" evidence="1">
    <location>
        <begin position="33"/>
        <end position="57"/>
    </location>
</feature>
<evidence type="ECO:0000256" key="1">
    <source>
        <dbReference type="SAM" id="MobiDB-lite"/>
    </source>
</evidence>
<dbReference type="AlphaFoldDB" id="A0A9P1GJT9"/>
<proteinExistence type="predicted"/>
<dbReference type="EMBL" id="CAMXCT010005668">
    <property type="protein sequence ID" value="CAI4012959.1"/>
    <property type="molecule type" value="Genomic_DNA"/>
</dbReference>
<dbReference type="EMBL" id="CAMXCT020005668">
    <property type="protein sequence ID" value="CAL1166334.1"/>
    <property type="molecule type" value="Genomic_DNA"/>
</dbReference>
<evidence type="ECO:0000313" key="2">
    <source>
        <dbReference type="EMBL" id="CAI4012959.1"/>
    </source>
</evidence>
<keyword evidence="4" id="KW-1185">Reference proteome</keyword>
<comment type="caution">
    <text evidence="2">The sequence shown here is derived from an EMBL/GenBank/DDBJ whole genome shotgun (WGS) entry which is preliminary data.</text>
</comment>
<dbReference type="Proteomes" id="UP001152797">
    <property type="component" value="Unassembled WGS sequence"/>
</dbReference>
<feature type="compositionally biased region" description="Low complexity" evidence="1">
    <location>
        <begin position="34"/>
        <end position="47"/>
    </location>
</feature>
<reference evidence="3" key="2">
    <citation type="submission" date="2024-04" db="EMBL/GenBank/DDBJ databases">
        <authorList>
            <person name="Chen Y."/>
            <person name="Shah S."/>
            <person name="Dougan E. K."/>
            <person name="Thang M."/>
            <person name="Chan C."/>
        </authorList>
    </citation>
    <scope>NUCLEOTIDE SEQUENCE [LARGE SCALE GENOMIC DNA]</scope>
</reference>
<evidence type="ECO:0000313" key="3">
    <source>
        <dbReference type="EMBL" id="CAL1166334.1"/>
    </source>
</evidence>
<gene>
    <name evidence="2" type="ORF">C1SCF055_LOCUS37976</name>
</gene>
<organism evidence="2">
    <name type="scientific">Cladocopium goreaui</name>
    <dbReference type="NCBI Taxonomy" id="2562237"/>
    <lineage>
        <taxon>Eukaryota</taxon>
        <taxon>Sar</taxon>
        <taxon>Alveolata</taxon>
        <taxon>Dinophyceae</taxon>
        <taxon>Suessiales</taxon>
        <taxon>Symbiodiniaceae</taxon>
        <taxon>Cladocopium</taxon>
    </lineage>
</organism>
<feature type="compositionally biased region" description="Basic and acidic residues" evidence="1">
    <location>
        <begin position="181"/>
        <end position="193"/>
    </location>
</feature>
<feature type="region of interest" description="Disordered" evidence="1">
    <location>
        <begin position="181"/>
        <end position="219"/>
    </location>
</feature>
<reference evidence="2" key="1">
    <citation type="submission" date="2022-10" db="EMBL/GenBank/DDBJ databases">
        <authorList>
            <person name="Chen Y."/>
            <person name="Dougan E. K."/>
            <person name="Chan C."/>
            <person name="Rhodes N."/>
            <person name="Thang M."/>
        </authorList>
    </citation>
    <scope>NUCLEOTIDE SEQUENCE</scope>
</reference>
<evidence type="ECO:0000313" key="4">
    <source>
        <dbReference type="Proteomes" id="UP001152797"/>
    </source>
</evidence>
<name>A0A9P1GJT9_9DINO</name>
<sequence>MAWRWDWQQQPSAWHQSMDWQQDWHATDWHATDWQQGSSWGGSSSWEWPDDKKDPPKPEKKLVFSGYSFLGGAKKGSLPLSQQAILLKSTLTEVPQLCLQSWKSITSLCAFWILFRVDASATSMASLGSELTEITGHLEEAFKNSYPTDADRATVIDWFKRHGQDQGKILERAVGEGFVAEPDRHRSDYRGDASRNSLPPTAPDGRVRKRRSTSEEIQRFERRKRLAEVTLEAAEAELRAQRMEAAVRGEGAAEAPKKPHLLHSPAIPNSWVAQTPSPQPIMPPSQGGWRSCAFIF</sequence>
<accession>A0A9P1GJT9</accession>
<dbReference type="EMBL" id="CAMXCT030005668">
    <property type="protein sequence ID" value="CAL4800271.1"/>
    <property type="molecule type" value="Genomic_DNA"/>
</dbReference>